<dbReference type="InterPro" id="IPR033464">
    <property type="entry name" value="CSN8_PSD8_EIF3K"/>
</dbReference>
<sequence length="215" mass="24151">MDLPPLSPDQLSAVIAAAPTPADLYTSLSDYEEQACLLPTATANTRDLLVDFYTAFFFSHLLTDQICEARALTRRIPRELLQSDSLQNCLLLLRAIWQSKHPEIYKVIRELPWSERLQPLVQRYESYFQEKTLKEVSNSFETIRVPTAARYLGLDTAAAEAGDPAVVERFTACGWRWDGQAQLLNPKPIVAAPPKDDSLQNELSRVMALISNQGS</sequence>
<proteinExistence type="inferred from homology"/>
<keyword evidence="8" id="KW-0539">Nucleus</keyword>
<evidence type="ECO:0000256" key="5">
    <source>
        <dbReference type="ARBA" id="ARBA00014875"/>
    </source>
</evidence>
<evidence type="ECO:0000256" key="6">
    <source>
        <dbReference type="ARBA" id="ARBA00022490"/>
    </source>
</evidence>
<keyword evidence="11" id="KW-1185">Reference proteome</keyword>
<protein>
    <recommendedName>
        <fullName evidence="5">COP9 signalosome complex subunit 8</fullName>
    </recommendedName>
</protein>
<dbReference type="Pfam" id="PF10075">
    <property type="entry name" value="CSN8_PSD8_EIF3K"/>
    <property type="match status" value="1"/>
</dbReference>
<reference evidence="11" key="1">
    <citation type="journal article" date="2017" name="Genome Biol.">
        <title>Comparative genomics reveals high biological diversity and specific adaptations in the industrially and medically important fungal genus Aspergillus.</title>
        <authorList>
            <person name="de Vries R.P."/>
            <person name="Riley R."/>
            <person name="Wiebenga A."/>
            <person name="Aguilar-Osorio G."/>
            <person name="Amillis S."/>
            <person name="Uchima C.A."/>
            <person name="Anderluh G."/>
            <person name="Asadollahi M."/>
            <person name="Askin M."/>
            <person name="Barry K."/>
            <person name="Battaglia E."/>
            <person name="Bayram O."/>
            <person name="Benocci T."/>
            <person name="Braus-Stromeyer S.A."/>
            <person name="Caldana C."/>
            <person name="Canovas D."/>
            <person name="Cerqueira G.C."/>
            <person name="Chen F."/>
            <person name="Chen W."/>
            <person name="Choi C."/>
            <person name="Clum A."/>
            <person name="Dos Santos R.A."/>
            <person name="Damasio A.R."/>
            <person name="Diallinas G."/>
            <person name="Emri T."/>
            <person name="Fekete E."/>
            <person name="Flipphi M."/>
            <person name="Freyberg S."/>
            <person name="Gallo A."/>
            <person name="Gournas C."/>
            <person name="Habgood R."/>
            <person name="Hainaut M."/>
            <person name="Harispe M.L."/>
            <person name="Henrissat B."/>
            <person name="Hilden K.S."/>
            <person name="Hope R."/>
            <person name="Hossain A."/>
            <person name="Karabika E."/>
            <person name="Karaffa L."/>
            <person name="Karanyi Z."/>
            <person name="Krasevec N."/>
            <person name="Kuo A."/>
            <person name="Kusch H."/>
            <person name="LaButti K."/>
            <person name="Lagendijk E.L."/>
            <person name="Lapidus A."/>
            <person name="Levasseur A."/>
            <person name="Lindquist E."/>
            <person name="Lipzen A."/>
            <person name="Logrieco A.F."/>
            <person name="MacCabe A."/>
            <person name="Maekelae M.R."/>
            <person name="Malavazi I."/>
            <person name="Melin P."/>
            <person name="Meyer V."/>
            <person name="Mielnichuk N."/>
            <person name="Miskei M."/>
            <person name="Molnar A.P."/>
            <person name="Mule G."/>
            <person name="Ngan C.Y."/>
            <person name="Orejas M."/>
            <person name="Orosz E."/>
            <person name="Ouedraogo J.P."/>
            <person name="Overkamp K.M."/>
            <person name="Park H.-S."/>
            <person name="Perrone G."/>
            <person name="Piumi F."/>
            <person name="Punt P.J."/>
            <person name="Ram A.F."/>
            <person name="Ramon A."/>
            <person name="Rauscher S."/>
            <person name="Record E."/>
            <person name="Riano-Pachon D.M."/>
            <person name="Robert V."/>
            <person name="Roehrig J."/>
            <person name="Ruller R."/>
            <person name="Salamov A."/>
            <person name="Salih N.S."/>
            <person name="Samson R.A."/>
            <person name="Sandor E."/>
            <person name="Sanguinetti M."/>
            <person name="Schuetze T."/>
            <person name="Sepcic K."/>
            <person name="Shelest E."/>
            <person name="Sherlock G."/>
            <person name="Sophianopoulou V."/>
            <person name="Squina F.M."/>
            <person name="Sun H."/>
            <person name="Susca A."/>
            <person name="Todd R.B."/>
            <person name="Tsang A."/>
            <person name="Unkles S.E."/>
            <person name="van de Wiele N."/>
            <person name="van Rossen-Uffink D."/>
            <person name="Oliveira J.V."/>
            <person name="Vesth T.C."/>
            <person name="Visser J."/>
            <person name="Yu J.-H."/>
            <person name="Zhou M."/>
            <person name="Andersen M.R."/>
            <person name="Archer D.B."/>
            <person name="Baker S.E."/>
            <person name="Benoit I."/>
            <person name="Brakhage A.A."/>
            <person name="Braus G.H."/>
            <person name="Fischer R."/>
            <person name="Frisvad J.C."/>
            <person name="Goldman G.H."/>
            <person name="Houbraken J."/>
            <person name="Oakley B."/>
            <person name="Pocsi I."/>
            <person name="Scazzocchio C."/>
            <person name="Seiboth B."/>
            <person name="vanKuyk P.A."/>
            <person name="Wortman J."/>
            <person name="Dyer P.S."/>
            <person name="Grigoriev I.V."/>
        </authorList>
    </citation>
    <scope>NUCLEOTIDE SEQUENCE [LARGE SCALE GENOMIC DNA]</scope>
    <source>
        <strain evidence="11">CBS 583.65</strain>
    </source>
</reference>
<dbReference type="PANTHER" id="PTHR13339:SF0">
    <property type="entry name" value="COP9 SIGNALOSOME COMPLEX SUBUNIT 8"/>
    <property type="match status" value="1"/>
</dbReference>
<evidence type="ECO:0000256" key="8">
    <source>
        <dbReference type="ARBA" id="ARBA00023242"/>
    </source>
</evidence>
<dbReference type="STRING" id="1036611.A0A1L9P8F9"/>
<dbReference type="Proteomes" id="UP000184073">
    <property type="component" value="Unassembled WGS sequence"/>
</dbReference>
<evidence type="ECO:0000256" key="2">
    <source>
        <dbReference type="ARBA" id="ARBA00004496"/>
    </source>
</evidence>
<organism evidence="10 11">
    <name type="scientific">Aspergillus versicolor CBS 583.65</name>
    <dbReference type="NCBI Taxonomy" id="1036611"/>
    <lineage>
        <taxon>Eukaryota</taxon>
        <taxon>Fungi</taxon>
        <taxon>Dikarya</taxon>
        <taxon>Ascomycota</taxon>
        <taxon>Pezizomycotina</taxon>
        <taxon>Eurotiomycetes</taxon>
        <taxon>Eurotiomycetidae</taxon>
        <taxon>Eurotiales</taxon>
        <taxon>Aspergillaceae</taxon>
        <taxon>Aspergillus</taxon>
        <taxon>Aspergillus subgen. Nidulantes</taxon>
    </lineage>
</organism>
<dbReference type="EMBL" id="KV878126">
    <property type="protein sequence ID" value="OJI97776.1"/>
    <property type="molecule type" value="Genomic_DNA"/>
</dbReference>
<evidence type="ECO:0000256" key="1">
    <source>
        <dbReference type="ARBA" id="ARBA00004123"/>
    </source>
</evidence>
<dbReference type="GO" id="GO:0000338">
    <property type="term" value="P:protein deneddylation"/>
    <property type="evidence" value="ECO:0007669"/>
    <property type="project" value="InterPro"/>
</dbReference>
<comment type="subcellular location">
    <subcellularLocation>
        <location evidence="2">Cytoplasm</location>
    </subcellularLocation>
    <subcellularLocation>
        <location evidence="1">Nucleus</location>
    </subcellularLocation>
</comment>
<dbReference type="AlphaFoldDB" id="A0A1L9P8F9"/>
<evidence type="ECO:0000256" key="4">
    <source>
        <dbReference type="ARBA" id="ARBA00011098"/>
    </source>
</evidence>
<dbReference type="InterPro" id="IPR033205">
    <property type="entry name" value="COP9_CSN8"/>
</dbReference>
<evidence type="ECO:0000256" key="7">
    <source>
        <dbReference type="ARBA" id="ARBA00022790"/>
    </source>
</evidence>
<evidence type="ECO:0000313" key="11">
    <source>
        <dbReference type="Proteomes" id="UP000184073"/>
    </source>
</evidence>
<keyword evidence="7" id="KW-0736">Signalosome</keyword>
<dbReference type="GO" id="GO:0010387">
    <property type="term" value="P:COP9 signalosome assembly"/>
    <property type="evidence" value="ECO:0007669"/>
    <property type="project" value="InterPro"/>
</dbReference>
<dbReference type="VEuPathDB" id="FungiDB:ASPVEDRAFT_79466"/>
<dbReference type="InterPro" id="IPR000717">
    <property type="entry name" value="PCI_dom"/>
</dbReference>
<dbReference type="PANTHER" id="PTHR13339">
    <property type="entry name" value="COP9 SIGNALOSOME COMPLEX SUBUNIT 8"/>
    <property type="match status" value="1"/>
</dbReference>
<accession>A0A1L9P8F9</accession>
<name>A0A1L9P8F9_ASPVE</name>
<dbReference type="RefSeq" id="XP_040663539.1">
    <property type="nucleotide sequence ID" value="XM_040816697.1"/>
</dbReference>
<keyword evidence="6" id="KW-0963">Cytoplasm</keyword>
<comment type="subunit">
    <text evidence="4">Component of the COP9 signalosome (CSN) complex.</text>
</comment>
<dbReference type="PROSITE" id="PS50250">
    <property type="entry name" value="PCI"/>
    <property type="match status" value="1"/>
</dbReference>
<evidence type="ECO:0000256" key="3">
    <source>
        <dbReference type="ARBA" id="ARBA00008252"/>
    </source>
</evidence>
<dbReference type="GO" id="GO:0008180">
    <property type="term" value="C:COP9 signalosome"/>
    <property type="evidence" value="ECO:0007669"/>
    <property type="project" value="UniProtKB-KW"/>
</dbReference>
<dbReference type="GO" id="GO:0005737">
    <property type="term" value="C:cytoplasm"/>
    <property type="evidence" value="ECO:0007669"/>
    <property type="project" value="UniProtKB-SubCell"/>
</dbReference>
<dbReference type="GeneID" id="63732208"/>
<comment type="similarity">
    <text evidence="3">Belongs to the CSN8 family.</text>
</comment>
<evidence type="ECO:0000259" key="9">
    <source>
        <dbReference type="PROSITE" id="PS50250"/>
    </source>
</evidence>
<feature type="domain" description="PCI" evidence="9">
    <location>
        <begin position="26"/>
        <end position="198"/>
    </location>
</feature>
<dbReference type="OrthoDB" id="5351233at2759"/>
<gene>
    <name evidence="10" type="ORF">ASPVEDRAFT_79466</name>
</gene>
<evidence type="ECO:0000313" key="10">
    <source>
        <dbReference type="EMBL" id="OJI97776.1"/>
    </source>
</evidence>